<reference evidence="4 6" key="2">
    <citation type="submission" date="2016-11" db="EMBL/GenBank/DDBJ databases">
        <authorList>
            <person name="Jaros S."/>
            <person name="Januszkiewicz K."/>
            <person name="Wedrychowicz H."/>
        </authorList>
    </citation>
    <scope>NUCLEOTIDE SEQUENCE [LARGE SCALE GENOMIC DNA]</scope>
    <source>
        <strain evidence="4 6">DSM 17137</strain>
    </source>
</reference>
<dbReference type="RefSeq" id="WP_046135110.1">
    <property type="nucleotide sequence ID" value="NZ_FQVC01000009.1"/>
</dbReference>
<dbReference type="Pfam" id="PF22653">
    <property type="entry name" value="DUF7007"/>
    <property type="match status" value="1"/>
</dbReference>
<sequence>MSALAPSTETSNPTPGFPEVSFGRSADNMLVARVGDHAFAMAPGRDGKHFLASGWRVGRPLEQWRRDDFYGHSGELADDAAFRAKVMESAVHQQEKSALGRQNIRSSANTPWGPSQEATVYGEGVTCHSTAGHGGFYLSVDRNRGVHAMLRVQGGWYEEDAEWAIVALTFPHLFTTFERWHADRAIKDSWPDAWEAIFGTILAPGESQTKDRRAFEAKHAADWVVVSAITSDHHRGFAEVVATPGGQRGQGSAERRFLVPSAEYDMGRFGFVIDPDRHASYDGPSSFVGWQGRTL</sequence>
<evidence type="ECO:0000259" key="2">
    <source>
        <dbReference type="Pfam" id="PF22653"/>
    </source>
</evidence>
<evidence type="ECO:0000313" key="3">
    <source>
        <dbReference type="EMBL" id="KKB84648.1"/>
    </source>
</evidence>
<evidence type="ECO:0000313" key="5">
    <source>
        <dbReference type="Proteomes" id="UP000033608"/>
    </source>
</evidence>
<accession>A0A0F5LQP1</accession>
<dbReference type="AlphaFoldDB" id="A0A0F5LQP1"/>
<proteinExistence type="predicted"/>
<feature type="domain" description="DUF7007" evidence="2">
    <location>
        <begin position="106"/>
        <end position="220"/>
    </location>
</feature>
<feature type="compositionally biased region" description="Polar residues" evidence="1">
    <location>
        <begin position="1"/>
        <end position="14"/>
    </location>
</feature>
<evidence type="ECO:0000256" key="1">
    <source>
        <dbReference type="SAM" id="MobiDB-lite"/>
    </source>
</evidence>
<dbReference type="OrthoDB" id="5124200at2"/>
<dbReference type="STRING" id="1121477.SAMN02745223_02977"/>
<dbReference type="Proteomes" id="UP000033608">
    <property type="component" value="Unassembled WGS sequence"/>
</dbReference>
<reference evidence="3 5" key="1">
    <citation type="submission" date="2015-03" db="EMBL/GenBank/DDBJ databases">
        <authorList>
            <person name="Hassan Y.I."/>
            <person name="Lepp D."/>
            <person name="Zhou T."/>
        </authorList>
    </citation>
    <scope>NUCLEOTIDE SEQUENCE [LARGE SCALE GENOMIC DNA]</scope>
    <source>
        <strain evidence="3 5">DSM 17137</strain>
    </source>
</reference>
<evidence type="ECO:0000313" key="4">
    <source>
        <dbReference type="EMBL" id="SHF55798.1"/>
    </source>
</evidence>
<gene>
    <name evidence="4" type="ORF">SAMN02745223_02977</name>
    <name evidence="3" type="ORF">VW29_09605</name>
</gene>
<dbReference type="EMBL" id="LAJF01000068">
    <property type="protein sequence ID" value="KKB84648.1"/>
    <property type="molecule type" value="Genomic_DNA"/>
</dbReference>
<keyword evidence="5" id="KW-1185">Reference proteome</keyword>
<organism evidence="3 5">
    <name type="scientific">Devosia limi DSM 17137</name>
    <dbReference type="NCBI Taxonomy" id="1121477"/>
    <lineage>
        <taxon>Bacteria</taxon>
        <taxon>Pseudomonadati</taxon>
        <taxon>Pseudomonadota</taxon>
        <taxon>Alphaproteobacteria</taxon>
        <taxon>Hyphomicrobiales</taxon>
        <taxon>Devosiaceae</taxon>
        <taxon>Devosia</taxon>
    </lineage>
</organism>
<name>A0A0F5LQP1_9HYPH</name>
<dbReference type="PATRIC" id="fig|1121477.3.peg.3026"/>
<dbReference type="InterPro" id="IPR054276">
    <property type="entry name" value="DUF7007"/>
</dbReference>
<dbReference type="EMBL" id="FQVC01000009">
    <property type="protein sequence ID" value="SHF55798.1"/>
    <property type="molecule type" value="Genomic_DNA"/>
</dbReference>
<evidence type="ECO:0000313" key="6">
    <source>
        <dbReference type="Proteomes" id="UP000184533"/>
    </source>
</evidence>
<protein>
    <recommendedName>
        <fullName evidence="2">DUF7007 domain-containing protein</fullName>
    </recommendedName>
</protein>
<feature type="region of interest" description="Disordered" evidence="1">
    <location>
        <begin position="1"/>
        <end position="20"/>
    </location>
</feature>
<dbReference type="Proteomes" id="UP000184533">
    <property type="component" value="Unassembled WGS sequence"/>
</dbReference>